<keyword evidence="7" id="KW-1185">Reference proteome</keyword>
<dbReference type="AlphaFoldDB" id="A0A9J5YLW1"/>
<keyword evidence="3" id="KW-0862">Zinc</keyword>
<organism evidence="6 7">
    <name type="scientific">Solanum commersonii</name>
    <name type="common">Commerson's wild potato</name>
    <name type="synonym">Commerson's nightshade</name>
    <dbReference type="NCBI Taxonomy" id="4109"/>
    <lineage>
        <taxon>Eukaryota</taxon>
        <taxon>Viridiplantae</taxon>
        <taxon>Streptophyta</taxon>
        <taxon>Embryophyta</taxon>
        <taxon>Tracheophyta</taxon>
        <taxon>Spermatophyta</taxon>
        <taxon>Magnoliopsida</taxon>
        <taxon>eudicotyledons</taxon>
        <taxon>Gunneridae</taxon>
        <taxon>Pentapetalae</taxon>
        <taxon>asterids</taxon>
        <taxon>lamiids</taxon>
        <taxon>Solanales</taxon>
        <taxon>Solanaceae</taxon>
        <taxon>Solanoideae</taxon>
        <taxon>Solaneae</taxon>
        <taxon>Solanum</taxon>
    </lineage>
</organism>
<evidence type="ECO:0000259" key="5">
    <source>
        <dbReference type="PROSITE" id="PS51999"/>
    </source>
</evidence>
<accession>A0A9J5YLW1</accession>
<feature type="non-terminal residue" evidence="6">
    <location>
        <position position="71"/>
    </location>
</feature>
<evidence type="ECO:0000313" key="7">
    <source>
        <dbReference type="Proteomes" id="UP000824120"/>
    </source>
</evidence>
<evidence type="ECO:0000256" key="3">
    <source>
        <dbReference type="ARBA" id="ARBA00022833"/>
    </source>
</evidence>
<dbReference type="Proteomes" id="UP000824120">
    <property type="component" value="Chromosome 6"/>
</dbReference>
<evidence type="ECO:0000256" key="1">
    <source>
        <dbReference type="ARBA" id="ARBA00022723"/>
    </source>
</evidence>
<feature type="domain" description="GRF-type" evidence="5">
    <location>
        <begin position="12"/>
        <end position="54"/>
    </location>
</feature>
<dbReference type="InterPro" id="IPR010666">
    <property type="entry name" value="Znf_GRF"/>
</dbReference>
<keyword evidence="1" id="KW-0479">Metal-binding</keyword>
<reference evidence="6 7" key="1">
    <citation type="submission" date="2020-09" db="EMBL/GenBank/DDBJ databases">
        <title>De no assembly of potato wild relative species, Solanum commersonii.</title>
        <authorList>
            <person name="Cho K."/>
        </authorList>
    </citation>
    <scope>NUCLEOTIDE SEQUENCE [LARGE SCALE GENOMIC DNA]</scope>
    <source>
        <strain evidence="6">LZ3.2</strain>
        <tissue evidence="6">Leaf</tissue>
    </source>
</reference>
<proteinExistence type="predicted"/>
<comment type="caution">
    <text evidence="6">The sequence shown here is derived from an EMBL/GenBank/DDBJ whole genome shotgun (WGS) entry which is preliminary data.</text>
</comment>
<sequence length="71" mass="8151">HNLVNIEEVDTCKCSNYCRSKTLRIPLNPDRQFFGCKTSKENGGCGYFRWIDPSLENADESSRFASSLMNR</sequence>
<gene>
    <name evidence="6" type="ORF">H5410_031296</name>
</gene>
<dbReference type="Pfam" id="PF06839">
    <property type="entry name" value="Zn_ribbon_GRF"/>
    <property type="match status" value="1"/>
</dbReference>
<dbReference type="PROSITE" id="PS51999">
    <property type="entry name" value="ZF_GRF"/>
    <property type="match status" value="1"/>
</dbReference>
<name>A0A9J5YLW1_SOLCO</name>
<keyword evidence="2 4" id="KW-0863">Zinc-finger</keyword>
<dbReference type="EMBL" id="JACXVP010000006">
    <property type="protein sequence ID" value="KAG5599926.1"/>
    <property type="molecule type" value="Genomic_DNA"/>
</dbReference>
<evidence type="ECO:0000313" key="6">
    <source>
        <dbReference type="EMBL" id="KAG5599926.1"/>
    </source>
</evidence>
<evidence type="ECO:0000256" key="4">
    <source>
        <dbReference type="PROSITE-ProRule" id="PRU01343"/>
    </source>
</evidence>
<protein>
    <recommendedName>
        <fullName evidence="5">GRF-type domain-containing protein</fullName>
    </recommendedName>
</protein>
<dbReference type="OrthoDB" id="2822301at2759"/>
<dbReference type="GO" id="GO:0008270">
    <property type="term" value="F:zinc ion binding"/>
    <property type="evidence" value="ECO:0007669"/>
    <property type="project" value="UniProtKB-KW"/>
</dbReference>
<evidence type="ECO:0000256" key="2">
    <source>
        <dbReference type="ARBA" id="ARBA00022771"/>
    </source>
</evidence>